<evidence type="ECO:0000313" key="1">
    <source>
        <dbReference type="EMBL" id="OTA17446.1"/>
    </source>
</evidence>
<comment type="caution">
    <text evidence="1">The sequence shown here is derived from an EMBL/GenBank/DDBJ whole genome shotgun (WGS) entry which is preliminary data.</text>
</comment>
<evidence type="ECO:0000313" key="2">
    <source>
        <dbReference type="Proteomes" id="UP000194350"/>
    </source>
</evidence>
<keyword evidence="2" id="KW-1185">Reference proteome</keyword>
<dbReference type="Proteomes" id="UP000194350">
    <property type="component" value="Unassembled WGS sequence"/>
</dbReference>
<accession>A0A1Y2SHG8</accession>
<name>A0A1Y2SHG8_9GAMM</name>
<organism evidence="1 2">
    <name type="scientific">Xenorhabdus vietnamensis</name>
    <dbReference type="NCBI Taxonomy" id="351656"/>
    <lineage>
        <taxon>Bacteria</taxon>
        <taxon>Pseudomonadati</taxon>
        <taxon>Pseudomonadota</taxon>
        <taxon>Gammaproteobacteria</taxon>
        <taxon>Enterobacterales</taxon>
        <taxon>Morganellaceae</taxon>
        <taxon>Xenorhabdus</taxon>
    </lineage>
</organism>
<gene>
    <name evidence="1" type="ORF">Xvie_00830</name>
</gene>
<keyword evidence="1" id="KW-0131">Cell cycle</keyword>
<proteinExistence type="predicted"/>
<sequence length="81" mass="9300">MGISLRDMPIFYLHLPAIFHGWHRVDQSQLSQEQIQEQIKVLNSMLDGDFQQGINNSQYQKIAKVSRATASRHLKHLIGSV</sequence>
<protein>
    <submittedName>
        <fullName evidence="1">Cell division protein Fic</fullName>
    </submittedName>
</protein>
<dbReference type="GO" id="GO:0051301">
    <property type="term" value="P:cell division"/>
    <property type="evidence" value="ECO:0007669"/>
    <property type="project" value="UniProtKB-KW"/>
</dbReference>
<dbReference type="EMBL" id="MUBJ01000003">
    <property type="protein sequence ID" value="OTA17446.1"/>
    <property type="molecule type" value="Genomic_DNA"/>
</dbReference>
<dbReference type="OrthoDB" id="9807853at2"/>
<dbReference type="AlphaFoldDB" id="A0A1Y2SHG8"/>
<reference evidence="1 2" key="1">
    <citation type="submission" date="2016-10" db="EMBL/GenBank/DDBJ databases">
        <title>Systematic genetic and metabolomic analysis of Xenorhabdus and Photorhabdus spp., highlights the requirements for a dual symbiotic and pathogenic life style.</title>
        <authorList>
            <person name="Tobias N.J."/>
            <person name="Wolff H."/>
            <person name="Djahanschiri B."/>
            <person name="Pidot S.J."/>
            <person name="Stinear T.P."/>
            <person name="Ebersberger I."/>
            <person name="Bode H.B."/>
        </authorList>
    </citation>
    <scope>NUCLEOTIDE SEQUENCE [LARGE SCALE GENOMIC DNA]</scope>
    <source>
        <strain evidence="1 2">DSM 22392</strain>
    </source>
</reference>
<dbReference type="STRING" id="351656.Xvie_00830"/>
<keyword evidence="1" id="KW-0132">Cell division</keyword>